<name>A0A2J7TE56_METSI</name>
<reference evidence="2 3" key="1">
    <citation type="submission" date="2017-10" db="EMBL/GenBank/DDBJ databases">
        <title>Genome announcement of Methylocella silvestris TVC from permafrost.</title>
        <authorList>
            <person name="Wang J."/>
            <person name="Geng K."/>
            <person name="Ul-Haque F."/>
            <person name="Crombie A.T."/>
            <person name="Street L.E."/>
            <person name="Wookey P.A."/>
            <person name="Murrell J.C."/>
            <person name="Pratscher J."/>
        </authorList>
    </citation>
    <scope>NUCLEOTIDE SEQUENCE [LARGE SCALE GENOMIC DNA]</scope>
    <source>
        <strain evidence="2 3">TVC</strain>
    </source>
</reference>
<comment type="caution">
    <text evidence="2">The sequence shown here is derived from an EMBL/GenBank/DDBJ whole genome shotgun (WGS) entry which is preliminary data.</text>
</comment>
<feature type="compositionally biased region" description="Polar residues" evidence="1">
    <location>
        <begin position="8"/>
        <end position="18"/>
    </location>
</feature>
<evidence type="ECO:0000313" key="3">
    <source>
        <dbReference type="Proteomes" id="UP000236286"/>
    </source>
</evidence>
<dbReference type="AlphaFoldDB" id="A0A2J7TE56"/>
<sequence length="78" mass="8738">MRVKATMIPSSSTESTVDLGSFEPIGRSPGEVRSFRLGRVFWSIPSQFGQRPQALLAILYYSTRGRRRRGATHGELEP</sequence>
<evidence type="ECO:0000256" key="1">
    <source>
        <dbReference type="SAM" id="MobiDB-lite"/>
    </source>
</evidence>
<gene>
    <name evidence="2" type="ORF">CR492_15390</name>
</gene>
<organism evidence="2 3">
    <name type="scientific">Methylocella silvestris</name>
    <dbReference type="NCBI Taxonomy" id="199596"/>
    <lineage>
        <taxon>Bacteria</taxon>
        <taxon>Pseudomonadati</taxon>
        <taxon>Pseudomonadota</taxon>
        <taxon>Alphaproteobacteria</taxon>
        <taxon>Hyphomicrobiales</taxon>
        <taxon>Beijerinckiaceae</taxon>
        <taxon>Methylocella</taxon>
    </lineage>
</organism>
<feature type="region of interest" description="Disordered" evidence="1">
    <location>
        <begin position="1"/>
        <end position="23"/>
    </location>
</feature>
<proteinExistence type="predicted"/>
<evidence type="ECO:0000313" key="2">
    <source>
        <dbReference type="EMBL" id="PNG25033.1"/>
    </source>
</evidence>
<dbReference type="Proteomes" id="UP000236286">
    <property type="component" value="Unassembled WGS sequence"/>
</dbReference>
<dbReference type="EMBL" id="PDZR01000020">
    <property type="protein sequence ID" value="PNG25033.1"/>
    <property type="molecule type" value="Genomic_DNA"/>
</dbReference>
<accession>A0A2J7TE56</accession>
<protein>
    <submittedName>
        <fullName evidence="2">Uncharacterized protein</fullName>
    </submittedName>
</protein>